<organism evidence="1 2">
    <name type="scientific">Stutzerimonas marianensis</name>
    <dbReference type="NCBI Taxonomy" id="2929513"/>
    <lineage>
        <taxon>Bacteria</taxon>
        <taxon>Pseudomonadati</taxon>
        <taxon>Pseudomonadota</taxon>
        <taxon>Gammaproteobacteria</taxon>
        <taxon>Pseudomonadales</taxon>
        <taxon>Pseudomonadaceae</taxon>
        <taxon>Stutzerimonas</taxon>
    </lineage>
</organism>
<dbReference type="EMBL" id="JALGRD010000017">
    <property type="protein sequence ID" value="MCJ0975948.1"/>
    <property type="molecule type" value="Genomic_DNA"/>
</dbReference>
<dbReference type="InterPro" id="IPR021326">
    <property type="entry name" value="DUF2931"/>
</dbReference>
<keyword evidence="2" id="KW-1185">Reference proteome</keyword>
<proteinExistence type="predicted"/>
<dbReference type="Pfam" id="PF11153">
    <property type="entry name" value="DUF2931"/>
    <property type="match status" value="1"/>
</dbReference>
<evidence type="ECO:0000313" key="1">
    <source>
        <dbReference type="EMBL" id="MCJ0975948.1"/>
    </source>
</evidence>
<reference evidence="1" key="1">
    <citation type="submission" date="2022-03" db="EMBL/GenBank/DDBJ databases">
        <title>Pseudomonas marianensis sp. nov., a marine bacterium isolated from deep-sea sediments of the Mariana Trench.</title>
        <authorList>
            <person name="Wei Y."/>
        </authorList>
    </citation>
    <scope>NUCLEOTIDE SEQUENCE</scope>
    <source>
        <strain evidence="1">PS1</strain>
    </source>
</reference>
<dbReference type="AlphaFoldDB" id="A0A9X2ATS2"/>
<evidence type="ECO:0000313" key="2">
    <source>
        <dbReference type="Proteomes" id="UP001139682"/>
    </source>
</evidence>
<name>A0A9X2ATS2_9GAMM</name>
<dbReference type="PROSITE" id="PS51257">
    <property type="entry name" value="PROKAR_LIPOPROTEIN"/>
    <property type="match status" value="1"/>
</dbReference>
<dbReference type="Proteomes" id="UP001139682">
    <property type="component" value="Unassembled WGS sequence"/>
</dbReference>
<comment type="caution">
    <text evidence="1">The sequence shown here is derived from an EMBL/GenBank/DDBJ whole genome shotgun (WGS) entry which is preliminary data.</text>
</comment>
<sequence length="218" mass="24109">MKHVITLLGIFILSGCQTADPLSGEKDPKDKWWSLEFFSPLYMVGWVEASLVEDIQGKVFNHGTGGIVGTGIDNLEADFARGWPRGKSGGIHTVAGADLPRRVYVRWQSVVEPQTYRAWIDIPEAARQLMHTSTHRRCPETPEVPALYLAALHVGLAPGGVIQVWTRNECNKPVAVARAQAEIEPLGPHLGKSGGSYYPLSIESKRYIERYGIPYGSW</sequence>
<gene>
    <name evidence="1" type="ORF">MST27_21540</name>
</gene>
<dbReference type="RefSeq" id="WP_243607942.1">
    <property type="nucleotide sequence ID" value="NZ_JALGRD010000017.1"/>
</dbReference>
<protein>
    <submittedName>
        <fullName evidence="1">DUF2931 family protein</fullName>
    </submittedName>
</protein>
<accession>A0A9X2ATS2</accession>